<dbReference type="AlphaFoldDB" id="A0A172YK47"/>
<dbReference type="STRING" id="376489.A5892_07435"/>
<accession>A0A172YK47</accession>
<dbReference type="EMBL" id="CP015243">
    <property type="protein sequence ID" value="ANF59546.1"/>
    <property type="molecule type" value="Genomic_DNA"/>
</dbReference>
<dbReference type="Proteomes" id="UP000077875">
    <property type="component" value="Chromosome"/>
</dbReference>
<dbReference type="PANTHER" id="PTHR35602:SF3">
    <property type="entry name" value="ESTERASE YQIA"/>
    <property type="match status" value="1"/>
</dbReference>
<dbReference type="PANTHER" id="PTHR35602">
    <property type="entry name" value="ESTERASE YQIA-RELATED"/>
    <property type="match status" value="1"/>
</dbReference>
<dbReference type="InterPro" id="IPR008886">
    <property type="entry name" value="UPF0227/Esterase_YqiA"/>
</dbReference>
<gene>
    <name evidence="1" type="ORF">A5892_07435</name>
</gene>
<organism evidence="1 2">
    <name type="scientific">Halotalea alkalilenta</name>
    <dbReference type="NCBI Taxonomy" id="376489"/>
    <lineage>
        <taxon>Bacteria</taxon>
        <taxon>Pseudomonadati</taxon>
        <taxon>Pseudomonadota</taxon>
        <taxon>Gammaproteobacteria</taxon>
        <taxon>Oceanospirillales</taxon>
        <taxon>Halomonadaceae</taxon>
        <taxon>Halotalea</taxon>
    </lineage>
</organism>
<dbReference type="RefSeq" id="WP_064124361.1">
    <property type="nucleotide sequence ID" value="NZ_CP015243.1"/>
</dbReference>
<sequence length="195" mass="21120">MSVDNVLYLHGFNSHPDSPKARQTCDACARLASRPRFVAPVLPNRPADAFAVALEAFDSLKGPTLVIGSSMGGFLATCLAERRRIALLGLINPAVHPVRLARGMVDVEQVNPITGARSRVEPCYVDQLLELDPPRPREPSRFTVLLGGCDEVLDHREALRFYRGARVLVVPGDNHALGAYPRLLPGLLARAGLIG</sequence>
<keyword evidence="2" id="KW-1185">Reference proteome</keyword>
<evidence type="ECO:0008006" key="3">
    <source>
        <dbReference type="Google" id="ProtNLM"/>
    </source>
</evidence>
<protein>
    <recommendedName>
        <fullName evidence="3">Esterase</fullName>
    </recommendedName>
</protein>
<proteinExistence type="predicted"/>
<dbReference type="Pfam" id="PF05728">
    <property type="entry name" value="UPF0227"/>
    <property type="match status" value="1"/>
</dbReference>
<dbReference type="KEGG" id="haa:A5892_07435"/>
<evidence type="ECO:0000313" key="1">
    <source>
        <dbReference type="EMBL" id="ANF59546.1"/>
    </source>
</evidence>
<dbReference type="SUPFAM" id="SSF53474">
    <property type="entry name" value="alpha/beta-Hydrolases"/>
    <property type="match status" value="1"/>
</dbReference>
<name>A0A172YK47_9GAMM</name>
<evidence type="ECO:0000313" key="2">
    <source>
        <dbReference type="Proteomes" id="UP000077875"/>
    </source>
</evidence>
<dbReference type="Gene3D" id="3.40.50.1820">
    <property type="entry name" value="alpha/beta hydrolase"/>
    <property type="match status" value="1"/>
</dbReference>
<reference evidence="1 2" key="1">
    <citation type="submission" date="2016-04" db="EMBL/GenBank/DDBJ databases">
        <title>Complete Genome Sequence of Halotalea alkalilenta IHB B 13600.</title>
        <authorList>
            <person name="Swarnkar M.K."/>
            <person name="Sharma A."/>
            <person name="Kaushal K."/>
            <person name="Soni R."/>
            <person name="Rana S."/>
            <person name="Singh A.K."/>
            <person name="Gulati A."/>
        </authorList>
    </citation>
    <scope>NUCLEOTIDE SEQUENCE [LARGE SCALE GENOMIC DNA]</scope>
    <source>
        <strain evidence="1 2">IHB B 13600</strain>
    </source>
</reference>
<dbReference type="InterPro" id="IPR029058">
    <property type="entry name" value="AB_hydrolase_fold"/>
</dbReference>